<dbReference type="InterPro" id="IPR000742">
    <property type="entry name" value="EGF"/>
</dbReference>
<dbReference type="PROSITE" id="PS01186">
    <property type="entry name" value="EGF_2"/>
    <property type="match status" value="1"/>
</dbReference>
<keyword evidence="7" id="KW-0677">Repeat</keyword>
<evidence type="ECO:0000313" key="14">
    <source>
        <dbReference type="Ensembl" id="ENSAOWP00000008688.1"/>
    </source>
</evidence>
<evidence type="ECO:0000256" key="1">
    <source>
        <dbReference type="ARBA" id="ARBA00004498"/>
    </source>
</evidence>
<dbReference type="FunFam" id="2.10.25.10:FF:000008">
    <property type="entry name" value="Signal peptide, CUB domain, EGF-like 2"/>
    <property type="match status" value="1"/>
</dbReference>
<dbReference type="CDD" id="cd00054">
    <property type="entry name" value="EGF_CA"/>
    <property type="match status" value="4"/>
</dbReference>
<name>A0A8B9PEZ2_APTOW</name>
<dbReference type="InterPro" id="IPR001881">
    <property type="entry name" value="EGF-like_Ca-bd_dom"/>
</dbReference>
<dbReference type="InterPro" id="IPR049883">
    <property type="entry name" value="NOTCH1_EGF-like"/>
</dbReference>
<dbReference type="Proteomes" id="UP000694424">
    <property type="component" value="Unplaced"/>
</dbReference>
<dbReference type="InterPro" id="IPR026823">
    <property type="entry name" value="cEGF"/>
</dbReference>
<dbReference type="Ensembl" id="ENSAOWT00000009827.1">
    <property type="protein sequence ID" value="ENSAOWP00000008688.1"/>
    <property type="gene ID" value="ENSAOWG00000005960.1"/>
</dbReference>
<dbReference type="Pfam" id="PF12662">
    <property type="entry name" value="cEGF"/>
    <property type="match status" value="1"/>
</dbReference>
<evidence type="ECO:0000256" key="12">
    <source>
        <dbReference type="SAM" id="MobiDB-lite"/>
    </source>
</evidence>
<dbReference type="PROSITE" id="PS50026">
    <property type="entry name" value="EGF_3"/>
    <property type="match status" value="3"/>
</dbReference>
<keyword evidence="6" id="KW-0732">Signal</keyword>
<evidence type="ECO:0000256" key="4">
    <source>
        <dbReference type="ARBA" id="ARBA00022530"/>
    </source>
</evidence>
<evidence type="ECO:0000256" key="11">
    <source>
        <dbReference type="PROSITE-ProRule" id="PRU00076"/>
    </source>
</evidence>
<organism evidence="14 15">
    <name type="scientific">Apteryx owenii</name>
    <name type="common">Little spotted kiwi</name>
    <dbReference type="NCBI Taxonomy" id="8824"/>
    <lineage>
        <taxon>Eukaryota</taxon>
        <taxon>Metazoa</taxon>
        <taxon>Chordata</taxon>
        <taxon>Craniata</taxon>
        <taxon>Vertebrata</taxon>
        <taxon>Euteleostomi</taxon>
        <taxon>Archelosauria</taxon>
        <taxon>Archosauria</taxon>
        <taxon>Dinosauria</taxon>
        <taxon>Saurischia</taxon>
        <taxon>Theropoda</taxon>
        <taxon>Coelurosauria</taxon>
        <taxon>Aves</taxon>
        <taxon>Palaeognathae</taxon>
        <taxon>Apterygiformes</taxon>
        <taxon>Apterygidae</taxon>
        <taxon>Apteryx</taxon>
    </lineage>
</organism>
<keyword evidence="5 11" id="KW-0245">EGF-like domain</keyword>
<dbReference type="InterPro" id="IPR018097">
    <property type="entry name" value="EGF_Ca-bd_CS"/>
</dbReference>
<dbReference type="Gene3D" id="2.10.25.10">
    <property type="entry name" value="Laminin"/>
    <property type="match status" value="4"/>
</dbReference>
<accession>A0A8B9PEZ2</accession>
<dbReference type="SMART" id="SM00181">
    <property type="entry name" value="EGF"/>
    <property type="match status" value="3"/>
</dbReference>
<dbReference type="FunFam" id="2.10.25.10:FF:000010">
    <property type="entry name" value="Pro-epidermal growth factor"/>
    <property type="match status" value="1"/>
</dbReference>
<dbReference type="InterPro" id="IPR000152">
    <property type="entry name" value="EGF-type_Asp/Asn_hydroxyl_site"/>
</dbReference>
<dbReference type="InterPro" id="IPR009030">
    <property type="entry name" value="Growth_fac_rcpt_cys_sf"/>
</dbReference>
<evidence type="ECO:0000256" key="8">
    <source>
        <dbReference type="ARBA" id="ARBA00022837"/>
    </source>
</evidence>
<keyword evidence="9 11" id="KW-1015">Disulfide bond</keyword>
<keyword evidence="3" id="KW-0964">Secreted</keyword>
<comment type="similarity">
    <text evidence="2">Belongs to the fibulin family.</text>
</comment>
<keyword evidence="4" id="KW-0272">Extracellular matrix</keyword>
<dbReference type="SUPFAM" id="SSF57184">
    <property type="entry name" value="Growth factor receptor domain"/>
    <property type="match status" value="1"/>
</dbReference>
<dbReference type="PROSITE" id="PS01187">
    <property type="entry name" value="EGF_CA"/>
    <property type="match status" value="2"/>
</dbReference>
<evidence type="ECO:0000256" key="5">
    <source>
        <dbReference type="ARBA" id="ARBA00022536"/>
    </source>
</evidence>
<evidence type="ECO:0000256" key="2">
    <source>
        <dbReference type="ARBA" id="ARBA00006127"/>
    </source>
</evidence>
<keyword evidence="8" id="KW-0106">Calcium</keyword>
<keyword evidence="10" id="KW-0325">Glycoprotein</keyword>
<sequence>MGAKALRSLRAGHPGAAVGPALGTHRPGLGPLRGDVPLPPICSPDVDECTQGSHTCRYHQVCENAPGTYRCTCPRGYRSQGAGRPCLGACRVSGTCSDMGRWALGTSRPQFPHPAATHRRFPPPDVNECLQVPQPCAFECRNLPGSYTCLCPPGRALLQDGKSCSEPGAAAAGACTGKGGTAAREGLCRGFRDPFVPKRPLISPPLPFLLHLPSLPRAWGLPGLSRAARVSRVLRRAPEGMGGFTPLLPADLDECQMLNQCQHECRNSEGSYRCACPAGYRLLPNGRTCHDVDECAEGTRRCGSGQLCFNTRGGAQCVEAPCPAGYRRGSSPG</sequence>
<evidence type="ECO:0000256" key="10">
    <source>
        <dbReference type="ARBA" id="ARBA00023180"/>
    </source>
</evidence>
<feature type="domain" description="EGF-like" evidence="13">
    <location>
        <begin position="125"/>
        <end position="165"/>
    </location>
</feature>
<comment type="caution">
    <text evidence="11">Lacks conserved residue(s) required for the propagation of feature annotation.</text>
</comment>
<evidence type="ECO:0000259" key="13">
    <source>
        <dbReference type="PROSITE" id="PS50026"/>
    </source>
</evidence>
<reference evidence="14" key="2">
    <citation type="submission" date="2025-09" db="UniProtKB">
        <authorList>
            <consortium name="Ensembl"/>
        </authorList>
    </citation>
    <scope>IDENTIFICATION</scope>
</reference>
<dbReference type="PROSITE" id="PS00010">
    <property type="entry name" value="ASX_HYDROXYL"/>
    <property type="match status" value="3"/>
</dbReference>
<dbReference type="FunFam" id="2.10.25.10:FF:000210">
    <property type="entry name" value="Hemicentin 1"/>
    <property type="match status" value="1"/>
</dbReference>
<keyword evidence="15" id="KW-1185">Reference proteome</keyword>
<dbReference type="InterPro" id="IPR052235">
    <property type="entry name" value="Nephronectin_domain"/>
</dbReference>
<dbReference type="SMART" id="SM00179">
    <property type="entry name" value="EGF_CA"/>
    <property type="match status" value="4"/>
</dbReference>
<evidence type="ECO:0000256" key="3">
    <source>
        <dbReference type="ARBA" id="ARBA00022525"/>
    </source>
</evidence>
<dbReference type="PANTHER" id="PTHR24050:SF28">
    <property type="entry name" value="UROMODULIN-LIKE"/>
    <property type="match status" value="1"/>
</dbReference>
<comment type="subcellular location">
    <subcellularLocation>
        <location evidence="1">Secreted</location>
        <location evidence="1">Extracellular space</location>
        <location evidence="1">Extracellular matrix</location>
    </subcellularLocation>
</comment>
<dbReference type="PANTHER" id="PTHR24050">
    <property type="entry name" value="PA14 DOMAIN-CONTAINING PROTEIN"/>
    <property type="match status" value="1"/>
</dbReference>
<protein>
    <recommendedName>
        <fullName evidence="13">EGF-like domain-containing protein</fullName>
    </recommendedName>
</protein>
<feature type="domain" description="EGF-like" evidence="13">
    <location>
        <begin position="45"/>
        <end position="83"/>
    </location>
</feature>
<dbReference type="Pfam" id="PF07645">
    <property type="entry name" value="EGF_CA"/>
    <property type="match status" value="2"/>
</dbReference>
<evidence type="ECO:0000256" key="9">
    <source>
        <dbReference type="ARBA" id="ARBA00023157"/>
    </source>
</evidence>
<evidence type="ECO:0000256" key="7">
    <source>
        <dbReference type="ARBA" id="ARBA00022737"/>
    </source>
</evidence>
<evidence type="ECO:0000313" key="15">
    <source>
        <dbReference type="Proteomes" id="UP000694424"/>
    </source>
</evidence>
<proteinExistence type="inferred from homology"/>
<feature type="domain" description="EGF-like" evidence="13">
    <location>
        <begin position="251"/>
        <end position="290"/>
    </location>
</feature>
<dbReference type="AlphaFoldDB" id="A0A8B9PEZ2"/>
<dbReference type="GO" id="GO:0005509">
    <property type="term" value="F:calcium ion binding"/>
    <property type="evidence" value="ECO:0007669"/>
    <property type="project" value="InterPro"/>
</dbReference>
<reference evidence="14" key="1">
    <citation type="submission" date="2025-08" db="UniProtKB">
        <authorList>
            <consortium name="Ensembl"/>
        </authorList>
    </citation>
    <scope>IDENTIFICATION</scope>
</reference>
<feature type="region of interest" description="Disordered" evidence="12">
    <location>
        <begin position="1"/>
        <end position="23"/>
    </location>
</feature>
<evidence type="ECO:0000256" key="6">
    <source>
        <dbReference type="ARBA" id="ARBA00022729"/>
    </source>
</evidence>
<feature type="disulfide bond" evidence="11">
    <location>
        <begin position="255"/>
        <end position="265"/>
    </location>
</feature>
<dbReference type="SUPFAM" id="SSF57196">
    <property type="entry name" value="EGF/Laminin"/>
    <property type="match status" value="1"/>
</dbReference>